<name>A0ABR5I9X3_9ACTN</name>
<evidence type="ECO:0008006" key="3">
    <source>
        <dbReference type="Google" id="ProtNLM"/>
    </source>
</evidence>
<protein>
    <recommendedName>
        <fullName evidence="3">3-hydroxyacyl-CoA dehydrogenase</fullName>
    </recommendedName>
</protein>
<reference evidence="1 2" key="1">
    <citation type="submission" date="2015-05" db="EMBL/GenBank/DDBJ databases">
        <title>Draft genome sequence of the bacterium Gordonia jacobaea a new member of the Gordonia genus.</title>
        <authorList>
            <person name="Jimenez-Galisteo G."/>
            <person name="Dominguez A."/>
            <person name="Munoz E."/>
            <person name="Vinas M."/>
        </authorList>
    </citation>
    <scope>NUCLEOTIDE SEQUENCE [LARGE SCALE GENOMIC DNA]</scope>
    <source>
        <strain evidence="2">mv1</strain>
    </source>
</reference>
<organism evidence="1 2">
    <name type="scientific">Gordonia jacobaea</name>
    <dbReference type="NCBI Taxonomy" id="122202"/>
    <lineage>
        <taxon>Bacteria</taxon>
        <taxon>Bacillati</taxon>
        <taxon>Actinomycetota</taxon>
        <taxon>Actinomycetes</taxon>
        <taxon>Mycobacteriales</taxon>
        <taxon>Gordoniaceae</taxon>
        <taxon>Gordonia</taxon>
    </lineage>
</organism>
<dbReference type="EMBL" id="LDTZ01000019">
    <property type="protein sequence ID" value="KNA90395.1"/>
    <property type="molecule type" value="Genomic_DNA"/>
</dbReference>
<evidence type="ECO:0000313" key="2">
    <source>
        <dbReference type="Proteomes" id="UP000037247"/>
    </source>
</evidence>
<dbReference type="InterPro" id="IPR011042">
    <property type="entry name" value="6-blade_b-propeller_TolB-like"/>
</dbReference>
<dbReference type="SUPFAM" id="SSF63825">
    <property type="entry name" value="YWTD domain"/>
    <property type="match status" value="1"/>
</dbReference>
<accession>A0ABR5I9X3</accession>
<dbReference type="RefSeq" id="WP_049699968.1">
    <property type="nucleotide sequence ID" value="NZ_LDTZ01000019.1"/>
</dbReference>
<dbReference type="SUPFAM" id="SSF63829">
    <property type="entry name" value="Calcium-dependent phosphotriesterase"/>
    <property type="match status" value="1"/>
</dbReference>
<keyword evidence="2" id="KW-1185">Reference proteome</keyword>
<proteinExistence type="predicted"/>
<sequence>MFEHLYVLDGRNHSILRVDPGDGSVETVTDETGYMPDGIVTTPDRIYWTTMGKPTRAAVTADTSSDEAWDFSAPNGSVRTCALDGSGQAHLVPDGAITTGKQLTADFDAGLLYFCDREGTTVYRVATDGTGLTPLVHNTRDDTWTQECVGVASDPVGGFLYWTQKGPSKGGRGKILRAGLDLPEGETASTRTDIEVLWHDLPEPIDLHLDLNTNTVFWTDRGAAPSGNTLNQAAIPDKGHAGATPEILARGFDEAIGLAVDSDAGLVYVSDLGGSIRSVEIGGDHTVRDIIHLPDSSFTGIAGL</sequence>
<dbReference type="PANTHER" id="PTHR46513">
    <property type="entry name" value="VITELLOGENIN RECEPTOR-LIKE PROTEIN-RELATED-RELATED"/>
    <property type="match status" value="1"/>
</dbReference>
<dbReference type="InterPro" id="IPR050778">
    <property type="entry name" value="Cueball_EGF_LRP_Nidogen"/>
</dbReference>
<dbReference type="Gene3D" id="2.120.10.30">
    <property type="entry name" value="TolB, C-terminal domain"/>
    <property type="match status" value="2"/>
</dbReference>
<comment type="caution">
    <text evidence="1">The sequence shown here is derived from an EMBL/GenBank/DDBJ whole genome shotgun (WGS) entry which is preliminary data.</text>
</comment>
<gene>
    <name evidence="1" type="ORF">ABW18_16015</name>
</gene>
<dbReference type="Proteomes" id="UP000037247">
    <property type="component" value="Unassembled WGS sequence"/>
</dbReference>
<evidence type="ECO:0000313" key="1">
    <source>
        <dbReference type="EMBL" id="KNA90395.1"/>
    </source>
</evidence>